<proteinExistence type="inferred from homology"/>
<dbReference type="PANTHER" id="PTHR11941">
    <property type="entry name" value="ENOYL-COA HYDRATASE-RELATED"/>
    <property type="match status" value="1"/>
</dbReference>
<dbReference type="EC" id="5.3.3.18" evidence="3"/>
<evidence type="ECO:0000313" key="4">
    <source>
        <dbReference type="Proteomes" id="UP001228905"/>
    </source>
</evidence>
<dbReference type="CDD" id="cd06558">
    <property type="entry name" value="crotonase-like"/>
    <property type="match status" value="1"/>
</dbReference>
<dbReference type="Proteomes" id="UP001228905">
    <property type="component" value="Unassembled WGS sequence"/>
</dbReference>
<accession>A0ABU0IT95</accession>
<gene>
    <name evidence="3" type="ORF">QO010_001973</name>
</gene>
<keyword evidence="4" id="KW-1185">Reference proteome</keyword>
<dbReference type="GO" id="GO:0016853">
    <property type="term" value="F:isomerase activity"/>
    <property type="evidence" value="ECO:0007669"/>
    <property type="project" value="UniProtKB-KW"/>
</dbReference>
<evidence type="ECO:0000313" key="3">
    <source>
        <dbReference type="EMBL" id="MDQ0464192.1"/>
    </source>
</evidence>
<dbReference type="Pfam" id="PF00378">
    <property type="entry name" value="ECH_1"/>
    <property type="match status" value="1"/>
</dbReference>
<dbReference type="InterPro" id="IPR001753">
    <property type="entry name" value="Enoyl-CoA_hydra/iso"/>
</dbReference>
<dbReference type="InterPro" id="IPR014748">
    <property type="entry name" value="Enoyl-CoA_hydra_C"/>
</dbReference>
<dbReference type="Gene3D" id="3.90.226.10">
    <property type="entry name" value="2-enoyl-CoA Hydratase, Chain A, domain 1"/>
    <property type="match status" value="1"/>
</dbReference>
<reference evidence="3 4" key="1">
    <citation type="submission" date="2023-07" db="EMBL/GenBank/DDBJ databases">
        <title>Genomic Encyclopedia of Type Strains, Phase IV (KMG-IV): sequencing the most valuable type-strain genomes for metagenomic binning, comparative biology and taxonomic classification.</title>
        <authorList>
            <person name="Goeker M."/>
        </authorList>
    </citation>
    <scope>NUCLEOTIDE SEQUENCE [LARGE SCALE GENOMIC DNA]</scope>
    <source>
        <strain evidence="3 4">DSM 18695</strain>
    </source>
</reference>
<organism evidence="3 4">
    <name type="scientific">Caulobacter ginsengisoli</name>
    <dbReference type="NCBI Taxonomy" id="400775"/>
    <lineage>
        <taxon>Bacteria</taxon>
        <taxon>Pseudomonadati</taxon>
        <taxon>Pseudomonadota</taxon>
        <taxon>Alphaproteobacteria</taxon>
        <taxon>Caulobacterales</taxon>
        <taxon>Caulobacteraceae</taxon>
        <taxon>Caulobacter</taxon>
    </lineage>
</organism>
<sequence>MTTVLYDVADGVATITLNRPEALNTMSQDLLDGTVEALQRAASDDGVSAVILTGAGRAFCAGGDLQGMAARPAGGAAVSNLQRDIDGLRARMRSAQLLRDMPKVTFAAINGACAGAGLAWACAADIRYCSASAVFNTAFMTAGLSGDFGGSWTLPRIVGPAKARELFLLAEKFRAEVALNIGLVSAILPDAELLDFVRAKATRVAGFAPLTMAAIKANQNDAMDLDFSAMLDREAERHIRCGRTEDAKEAARAFLEKRPAVFHRR</sequence>
<dbReference type="PANTHER" id="PTHR11941:SF133">
    <property type="entry name" value="1,2-EPOXYPHENYLACETYL-COA ISOMERASE"/>
    <property type="match status" value="1"/>
</dbReference>
<evidence type="ECO:0000256" key="1">
    <source>
        <dbReference type="ARBA" id="ARBA00005254"/>
    </source>
</evidence>
<keyword evidence="2" id="KW-0456">Lyase</keyword>
<evidence type="ECO:0000256" key="2">
    <source>
        <dbReference type="ARBA" id="ARBA00023239"/>
    </source>
</evidence>
<dbReference type="SUPFAM" id="SSF52096">
    <property type="entry name" value="ClpP/crotonase"/>
    <property type="match status" value="1"/>
</dbReference>
<dbReference type="EMBL" id="JAUSVS010000003">
    <property type="protein sequence ID" value="MDQ0464192.1"/>
    <property type="molecule type" value="Genomic_DNA"/>
</dbReference>
<dbReference type="InterPro" id="IPR029045">
    <property type="entry name" value="ClpP/crotonase-like_dom_sf"/>
</dbReference>
<comment type="caution">
    <text evidence="3">The sequence shown here is derived from an EMBL/GenBank/DDBJ whole genome shotgun (WGS) entry which is preliminary data.</text>
</comment>
<keyword evidence="3" id="KW-0413">Isomerase</keyword>
<name>A0ABU0IT95_9CAUL</name>
<protein>
    <submittedName>
        <fullName evidence="3">2-(1,2-epoxy-1,2-dihydrophenyl)acetyl-CoA isomerase</fullName>
        <ecNumber evidence="3">5.3.3.18</ecNumber>
    </submittedName>
</protein>
<comment type="similarity">
    <text evidence="1">Belongs to the enoyl-CoA hydratase/isomerase family.</text>
</comment>
<dbReference type="Gene3D" id="1.10.12.10">
    <property type="entry name" value="Lyase 2-enoyl-coa Hydratase, Chain A, domain 2"/>
    <property type="match status" value="1"/>
</dbReference>
<dbReference type="RefSeq" id="WP_307348682.1">
    <property type="nucleotide sequence ID" value="NZ_JAUSVS010000003.1"/>
</dbReference>